<dbReference type="AlphaFoldDB" id="A0A090MAL7"/>
<accession>A0A090MAL7</accession>
<dbReference type="EMBL" id="KZ155835">
    <property type="protein sequence ID" value="OUS43142.1"/>
    <property type="molecule type" value="Genomic_DNA"/>
</dbReference>
<dbReference type="Proteomes" id="UP000009170">
    <property type="component" value="Unassembled WGS sequence"/>
</dbReference>
<dbReference type="EMBL" id="CAID01000012">
    <property type="protein sequence ID" value="CEF99767.1"/>
    <property type="molecule type" value="Genomic_DNA"/>
</dbReference>
<dbReference type="GO" id="GO:0009507">
    <property type="term" value="C:chloroplast"/>
    <property type="evidence" value="ECO:0007669"/>
    <property type="project" value="UniProtKB-SubCell"/>
</dbReference>
<keyword evidence="4" id="KW-1185">Reference proteome</keyword>
<accession>A0A1Y5I7J3</accession>
<evidence type="ECO:0000313" key="2">
    <source>
        <dbReference type="EMBL" id="CEF99767.1"/>
    </source>
</evidence>
<evidence type="ECO:0000256" key="1">
    <source>
        <dbReference type="SAM" id="MobiDB-lite"/>
    </source>
</evidence>
<reference evidence="3" key="3">
    <citation type="submission" date="2017-04" db="EMBL/GenBank/DDBJ databases">
        <title>Population genomics of picophytoplankton unveils novel chromosome hypervariability.</title>
        <authorList>
            <consortium name="DOE Joint Genome Institute"/>
            <person name="Blanc-Mathieu R."/>
            <person name="Krasovec M."/>
            <person name="Hebrard M."/>
            <person name="Yau S."/>
            <person name="Desgranges E."/>
            <person name="Martin J."/>
            <person name="Schackwitz W."/>
            <person name="Kuo A."/>
            <person name="Salin G."/>
            <person name="Donnadieu C."/>
            <person name="Desdevises Y."/>
            <person name="Sanchez-Ferandin S."/>
            <person name="Moreau H."/>
            <person name="Rivals E."/>
            <person name="Grigoriev I.V."/>
            <person name="Grimsley N."/>
            <person name="Eyre-Walker A."/>
            <person name="Piganeau G."/>
        </authorList>
    </citation>
    <scope>NUCLEOTIDE SEQUENCE [LARGE SCALE GENOMIC DNA]</scope>
    <source>
        <strain evidence="3">RCC 1115</strain>
    </source>
</reference>
<feature type="region of interest" description="Disordered" evidence="1">
    <location>
        <begin position="1"/>
        <end position="41"/>
    </location>
</feature>
<dbReference type="InParanoid" id="A0A090MAL7"/>
<organism evidence="2 4">
    <name type="scientific">Ostreococcus tauri</name>
    <name type="common">Marine green alga</name>
    <dbReference type="NCBI Taxonomy" id="70448"/>
    <lineage>
        <taxon>Eukaryota</taxon>
        <taxon>Viridiplantae</taxon>
        <taxon>Chlorophyta</taxon>
        <taxon>Mamiellophyceae</taxon>
        <taxon>Mamiellales</taxon>
        <taxon>Bathycoccaceae</taxon>
        <taxon>Ostreococcus</taxon>
    </lineage>
</organism>
<reference evidence="2" key="2">
    <citation type="journal article" date="2014" name="BMC Genomics">
        <title>An improved genome of the model marine alga Ostreococcus tauri unfolds by assessing Illumina de novo assemblies.</title>
        <authorList>
            <person name="Blanc-Mathieu R."/>
            <person name="Verhelst B."/>
            <person name="Derelle E."/>
            <person name="Rombauts S."/>
            <person name="Bouget F.Y."/>
            <person name="Carre I."/>
            <person name="Chateau A."/>
            <person name="Eyre-Walker A."/>
            <person name="Grimsley N."/>
            <person name="Moreau H."/>
            <person name="Piegu B."/>
            <person name="Rivals E."/>
            <person name="Schackwitz W."/>
            <person name="Van de Peer Y."/>
            <person name="Piganeau G."/>
        </authorList>
    </citation>
    <scope>NUCLEOTIDE SEQUENCE</scope>
    <source>
        <strain evidence="2">RCC4221</strain>
    </source>
</reference>
<evidence type="ECO:0000313" key="4">
    <source>
        <dbReference type="Proteomes" id="UP000009170"/>
    </source>
</evidence>
<protein>
    <submittedName>
        <fullName evidence="2">Chlorophyll A-B binding protein</fullName>
    </submittedName>
</protein>
<name>A0A090MAL7_OSTTA</name>
<gene>
    <name evidence="3" type="ORF">BE221DRAFT_195170</name>
    <name evidence="2" type="ORF">OT_ostta12g00250</name>
</gene>
<evidence type="ECO:0000313" key="3">
    <source>
        <dbReference type="EMBL" id="OUS43142.1"/>
    </source>
</evidence>
<dbReference type="SUPFAM" id="SSF103511">
    <property type="entry name" value="Chlorophyll a-b binding protein"/>
    <property type="match status" value="1"/>
</dbReference>
<reference evidence="2 4" key="1">
    <citation type="journal article" date="2006" name="Proc. Natl. Acad. Sci. U.S.A.">
        <title>Genome analysis of the smallest free-living eukaryote Ostreococcus tauri unveils many unique features.</title>
        <authorList>
            <person name="Derelle E."/>
            <person name="Ferraz C."/>
            <person name="Rombauts S."/>
            <person name="Rouze P."/>
            <person name="Worden A.Z."/>
            <person name="Robbens S."/>
            <person name="Partensky F."/>
            <person name="Degroeve S."/>
            <person name="Echeynie S."/>
            <person name="Cooke R."/>
            <person name="Saeys Y."/>
            <person name="Wuyts J."/>
            <person name="Jabbari K."/>
            <person name="Bowler C."/>
            <person name="Panaud O."/>
            <person name="Piegu B."/>
            <person name="Ball S.G."/>
            <person name="Ral J.-P."/>
            <person name="Bouget F.-Y."/>
            <person name="Piganeau G."/>
            <person name="De Baets B."/>
            <person name="Picard A."/>
            <person name="Delseny M."/>
            <person name="Demaille J."/>
            <person name="Van de Peer Y."/>
            <person name="Moreau H."/>
        </authorList>
    </citation>
    <scope>NUCLEOTIDE SEQUENCE [LARGE SCALE GENOMIC DNA]</scope>
    <source>
        <strain evidence="2 4">OTTH0595</strain>
    </source>
</reference>
<accession>A0A454XW27</accession>
<sequence length="238" mass="24537">MFAMKTSAVMGTSARARRSRGVASRAVSTTTRAEGGSDWKPMAVTKPNLVNNLDGKTTRNIDGKVYTIEARGESIVVTDKFGASFESRVNKAGVIEANMAARVGAAGGGADDVDFASLKPTDIVGFNAKYKIPEIVNGRAAMVGAVLALFSKIGGGGSVAHQMFTPGGFSSMCFMMGAVTAATLAPAALGKTSLRAAIPDENASFPNERLPTTWTATAEALNGKVAMVILTLALITGN</sequence>
<proteinExistence type="predicted"/>
<dbReference type="Proteomes" id="UP000195557">
    <property type="component" value="Unassembled WGS sequence"/>
</dbReference>
<dbReference type="OrthoDB" id="513190at2759"/>